<gene>
    <name evidence="1" type="ORF">LEP1GSC035_0705</name>
</gene>
<reference evidence="1 2" key="1">
    <citation type="submission" date="2013-01" db="EMBL/GenBank/DDBJ databases">
        <authorList>
            <person name="Harkins D.M."/>
            <person name="Durkin A.S."/>
            <person name="Brinkac L.M."/>
            <person name="Haft D.H."/>
            <person name="Selengut J.D."/>
            <person name="Sanka R."/>
            <person name="DePew J."/>
            <person name="Purushe J."/>
            <person name="Whelen A.C."/>
            <person name="Vinetz J.M."/>
            <person name="Sutton G.G."/>
            <person name="Nierman W.C."/>
            <person name="Fouts D.E."/>
        </authorList>
    </citation>
    <scope>NUCLEOTIDE SEQUENCE [LARGE SCALE GENOMIC DNA]</scope>
    <source>
        <strain evidence="1 2">2007001578</strain>
    </source>
</reference>
<dbReference type="RefSeq" id="WP_004431171.1">
    <property type="nucleotide sequence ID" value="NZ_AHMH02000107.1"/>
</dbReference>
<evidence type="ECO:0000313" key="1">
    <source>
        <dbReference type="EMBL" id="EMM99808.1"/>
    </source>
</evidence>
<proteinExistence type="predicted"/>
<sequence length="56" mass="6762">MKLLDKHIEREITEEIIWRKLHEVLKGKDIEIMVHDMATELMAMKTPKRTYGKLRN</sequence>
<protein>
    <submittedName>
        <fullName evidence="1">Uncharacterized protein</fullName>
    </submittedName>
</protein>
<name>A0ABP2T657_9LEPT</name>
<accession>A0ABP2T657</accession>
<comment type="caution">
    <text evidence="1">The sequence shown here is derived from an EMBL/GenBank/DDBJ whole genome shotgun (WGS) entry which is preliminary data.</text>
</comment>
<dbReference type="Proteomes" id="UP000012099">
    <property type="component" value="Unassembled WGS sequence"/>
</dbReference>
<evidence type="ECO:0000313" key="2">
    <source>
        <dbReference type="Proteomes" id="UP000012099"/>
    </source>
</evidence>
<keyword evidence="2" id="KW-1185">Reference proteome</keyword>
<dbReference type="EMBL" id="AHMH02000107">
    <property type="protein sequence ID" value="EMM99808.1"/>
    <property type="molecule type" value="Genomic_DNA"/>
</dbReference>
<organism evidence="1 2">
    <name type="scientific">Leptospira noguchii str. 2007001578</name>
    <dbReference type="NCBI Taxonomy" id="1049974"/>
    <lineage>
        <taxon>Bacteria</taxon>
        <taxon>Pseudomonadati</taxon>
        <taxon>Spirochaetota</taxon>
        <taxon>Spirochaetia</taxon>
        <taxon>Leptospirales</taxon>
        <taxon>Leptospiraceae</taxon>
        <taxon>Leptospira</taxon>
    </lineage>
</organism>